<feature type="non-terminal residue" evidence="2">
    <location>
        <position position="1"/>
    </location>
</feature>
<dbReference type="EMBL" id="BGPR01226145">
    <property type="protein sequence ID" value="GBL56037.1"/>
    <property type="molecule type" value="Genomic_DNA"/>
</dbReference>
<comment type="caution">
    <text evidence="2">The sequence shown here is derived from an EMBL/GenBank/DDBJ whole genome shotgun (WGS) entry which is preliminary data.</text>
</comment>
<feature type="region of interest" description="Disordered" evidence="1">
    <location>
        <begin position="1"/>
        <end position="29"/>
    </location>
</feature>
<evidence type="ECO:0000313" key="3">
    <source>
        <dbReference type="Proteomes" id="UP000499080"/>
    </source>
</evidence>
<gene>
    <name evidence="2" type="ORF">AVEN_809_1</name>
</gene>
<organism evidence="2 3">
    <name type="scientific">Araneus ventricosus</name>
    <name type="common">Orbweaver spider</name>
    <name type="synonym">Epeira ventricosa</name>
    <dbReference type="NCBI Taxonomy" id="182803"/>
    <lineage>
        <taxon>Eukaryota</taxon>
        <taxon>Metazoa</taxon>
        <taxon>Ecdysozoa</taxon>
        <taxon>Arthropoda</taxon>
        <taxon>Chelicerata</taxon>
        <taxon>Arachnida</taxon>
        <taxon>Araneae</taxon>
        <taxon>Araneomorphae</taxon>
        <taxon>Entelegynae</taxon>
        <taxon>Araneoidea</taxon>
        <taxon>Araneidae</taxon>
        <taxon>Araneus</taxon>
    </lineage>
</organism>
<dbReference type="Proteomes" id="UP000499080">
    <property type="component" value="Unassembled WGS sequence"/>
</dbReference>
<name>A0A4Y1ZMI3_ARAVE</name>
<protein>
    <submittedName>
        <fullName evidence="2">Uncharacterized protein</fullName>
    </submittedName>
</protein>
<evidence type="ECO:0000256" key="1">
    <source>
        <dbReference type="SAM" id="MobiDB-lite"/>
    </source>
</evidence>
<feature type="compositionally biased region" description="Basic and acidic residues" evidence="1">
    <location>
        <begin position="7"/>
        <end position="19"/>
    </location>
</feature>
<evidence type="ECO:0000313" key="2">
    <source>
        <dbReference type="EMBL" id="GBL56037.1"/>
    </source>
</evidence>
<sequence>PPPHRCYPLERRDASEGKHFTSFAPRLSR</sequence>
<proteinExistence type="predicted"/>
<accession>A0A4Y1ZMI3</accession>
<dbReference type="AlphaFoldDB" id="A0A4Y1ZMI3"/>
<keyword evidence="3" id="KW-1185">Reference proteome</keyword>
<reference evidence="2 3" key="1">
    <citation type="journal article" date="2019" name="Sci. Rep.">
        <title>Orb-weaving spider Araneus ventricosus genome elucidates the spidroin gene catalogue.</title>
        <authorList>
            <person name="Kono N."/>
            <person name="Nakamura H."/>
            <person name="Ohtoshi R."/>
            <person name="Moran D.A.P."/>
            <person name="Shinohara A."/>
            <person name="Yoshida Y."/>
            <person name="Fujiwara M."/>
            <person name="Mori M."/>
            <person name="Tomita M."/>
            <person name="Arakawa K."/>
        </authorList>
    </citation>
    <scope>NUCLEOTIDE SEQUENCE [LARGE SCALE GENOMIC DNA]</scope>
</reference>